<dbReference type="AlphaFoldDB" id="A0A9P0P2E4"/>
<organism evidence="1 2">
    <name type="scientific">Acanthoscelides obtectus</name>
    <name type="common">Bean weevil</name>
    <name type="synonym">Bruchus obtectus</name>
    <dbReference type="NCBI Taxonomy" id="200917"/>
    <lineage>
        <taxon>Eukaryota</taxon>
        <taxon>Metazoa</taxon>
        <taxon>Ecdysozoa</taxon>
        <taxon>Arthropoda</taxon>
        <taxon>Hexapoda</taxon>
        <taxon>Insecta</taxon>
        <taxon>Pterygota</taxon>
        <taxon>Neoptera</taxon>
        <taxon>Endopterygota</taxon>
        <taxon>Coleoptera</taxon>
        <taxon>Polyphaga</taxon>
        <taxon>Cucujiformia</taxon>
        <taxon>Chrysomeloidea</taxon>
        <taxon>Chrysomelidae</taxon>
        <taxon>Bruchinae</taxon>
        <taxon>Bruchini</taxon>
        <taxon>Acanthoscelides</taxon>
    </lineage>
</organism>
<evidence type="ECO:0000313" key="1">
    <source>
        <dbReference type="EMBL" id="CAH1962692.1"/>
    </source>
</evidence>
<dbReference type="EMBL" id="CAKOFQ010006703">
    <property type="protein sequence ID" value="CAH1962692.1"/>
    <property type="molecule type" value="Genomic_DNA"/>
</dbReference>
<name>A0A9P0P2E4_ACAOB</name>
<dbReference type="Proteomes" id="UP001152888">
    <property type="component" value="Unassembled WGS sequence"/>
</dbReference>
<protein>
    <submittedName>
        <fullName evidence="1">Uncharacterized protein</fullName>
    </submittedName>
</protein>
<proteinExistence type="predicted"/>
<keyword evidence="2" id="KW-1185">Reference proteome</keyword>
<comment type="caution">
    <text evidence="1">The sequence shown here is derived from an EMBL/GenBank/DDBJ whole genome shotgun (WGS) entry which is preliminary data.</text>
</comment>
<accession>A0A9P0P2E4</accession>
<evidence type="ECO:0000313" key="2">
    <source>
        <dbReference type="Proteomes" id="UP001152888"/>
    </source>
</evidence>
<sequence>MSCCNTRRVRMWRYVINNIATRVDKRKSCRIFRVIPGASKRLEQFRFHIITNVWTLHQLNRPTFVPTLGPTCGAGCEPQSCD</sequence>
<reference evidence="1" key="1">
    <citation type="submission" date="2022-03" db="EMBL/GenBank/DDBJ databases">
        <authorList>
            <person name="Sayadi A."/>
        </authorList>
    </citation>
    <scope>NUCLEOTIDE SEQUENCE</scope>
</reference>
<gene>
    <name evidence="1" type="ORF">ACAOBT_LOCUS4803</name>
</gene>